<accession>A0ABQ6YR13</accession>
<evidence type="ECO:0000256" key="2">
    <source>
        <dbReference type="ARBA" id="ARBA00022490"/>
    </source>
</evidence>
<dbReference type="PANTHER" id="PTHR31250">
    <property type="entry name" value="IQ DOMAIN-CONTAINING PROTEIN IQM3"/>
    <property type="match status" value="1"/>
</dbReference>
<organism evidence="3 4">
    <name type="scientific">Nocardia caishijiensis</name>
    <dbReference type="NCBI Taxonomy" id="184756"/>
    <lineage>
        <taxon>Bacteria</taxon>
        <taxon>Bacillati</taxon>
        <taxon>Actinomycetota</taxon>
        <taxon>Actinomycetes</taxon>
        <taxon>Mycobacteriales</taxon>
        <taxon>Nocardiaceae</taxon>
        <taxon>Nocardia</taxon>
    </lineage>
</organism>
<evidence type="ECO:0000313" key="4">
    <source>
        <dbReference type="Proteomes" id="UP000798951"/>
    </source>
</evidence>
<proteinExistence type="predicted"/>
<gene>
    <name evidence="3" type="ORF">FNL39_102346</name>
</gene>
<dbReference type="EMBL" id="VMSD01000002">
    <property type="protein sequence ID" value="KAF0848198.1"/>
    <property type="molecule type" value="Genomic_DNA"/>
</dbReference>
<name>A0ABQ6YR13_9NOCA</name>
<keyword evidence="4" id="KW-1185">Reference proteome</keyword>
<dbReference type="PANTHER" id="PTHR31250:SF27">
    <property type="entry name" value="IQ DOMAIN-CONTAINING PROTEIN IQM5"/>
    <property type="match status" value="1"/>
</dbReference>
<sequence length="153" mass="17141">MNSTYRGEHEVGNSVWEHPLRVAYLNEFERQRLRLYVREGRIYDADGRLFDTRSGTTAWGGAGRAIFVMDEHGNLYASNYHERGLFHHSSFLAGANIAAAGELAVVDGELQMVTDSSGHYRPSRGHTMQAINQLRNLGIPLTPGQVRFEAPPQ</sequence>
<keyword evidence="2" id="KW-0963">Cytoplasm</keyword>
<reference evidence="3 4" key="1">
    <citation type="submission" date="2019-07" db="EMBL/GenBank/DDBJ databases">
        <title>Genomic Encyclopedia of Type Strains, Phase IV (KMG-IV): sequencing the most valuable type-strain genomes for metagenomic binning, comparative biology and taxonomic classification.</title>
        <authorList>
            <person name="Goeker M."/>
        </authorList>
    </citation>
    <scope>NUCLEOTIDE SEQUENCE [LARGE SCALE GENOMIC DNA]</scope>
    <source>
        <strain evidence="3 4">DSM 44831</strain>
    </source>
</reference>
<protein>
    <submittedName>
        <fullName evidence="3">Uncharacterized protein</fullName>
    </submittedName>
</protein>
<comment type="subcellular location">
    <subcellularLocation>
        <location evidence="1">Cytoplasm</location>
    </subcellularLocation>
</comment>
<comment type="caution">
    <text evidence="3">The sequence shown here is derived from an EMBL/GenBank/DDBJ whole genome shotgun (WGS) entry which is preliminary data.</text>
</comment>
<dbReference type="InterPro" id="IPR044159">
    <property type="entry name" value="IQM"/>
</dbReference>
<dbReference type="Proteomes" id="UP000798951">
    <property type="component" value="Unassembled WGS sequence"/>
</dbReference>
<evidence type="ECO:0000313" key="3">
    <source>
        <dbReference type="EMBL" id="KAF0848198.1"/>
    </source>
</evidence>
<evidence type="ECO:0000256" key="1">
    <source>
        <dbReference type="ARBA" id="ARBA00004496"/>
    </source>
</evidence>